<evidence type="ECO:0000313" key="14">
    <source>
        <dbReference type="EMBL" id="PWA82945.1"/>
    </source>
</evidence>
<dbReference type="Pfam" id="PF24655">
    <property type="entry name" value="DUF7645"/>
    <property type="match status" value="1"/>
</dbReference>
<evidence type="ECO:0000259" key="12">
    <source>
        <dbReference type="Pfam" id="PF24657"/>
    </source>
</evidence>
<dbReference type="STRING" id="35608.A0A2U1PB15"/>
<dbReference type="InterPro" id="IPR056063">
    <property type="entry name" value="DUF7646"/>
</dbReference>
<feature type="region of interest" description="Disordered" evidence="6">
    <location>
        <begin position="956"/>
        <end position="1005"/>
    </location>
</feature>
<keyword evidence="5" id="KW-0539">Nucleus</keyword>
<protein>
    <submittedName>
        <fullName evidence="14">B-block binding subunit of TFIIIC</fullName>
    </submittedName>
</protein>
<dbReference type="GO" id="GO:0006384">
    <property type="term" value="P:transcription initiation at RNA polymerase III promoter"/>
    <property type="evidence" value="ECO:0007669"/>
    <property type="project" value="InterPro"/>
</dbReference>
<keyword evidence="15" id="KW-1185">Reference proteome</keyword>
<gene>
    <name evidence="14" type="ORF">CTI12_AA174570</name>
</gene>
<evidence type="ECO:0000256" key="6">
    <source>
        <dbReference type="SAM" id="MobiDB-lite"/>
    </source>
</evidence>
<dbReference type="Pfam" id="PF04182">
    <property type="entry name" value="B-block_TFIIIC"/>
    <property type="match status" value="1"/>
</dbReference>
<dbReference type="SUPFAM" id="SSF46785">
    <property type="entry name" value="Winged helix' DNA-binding domain"/>
    <property type="match status" value="1"/>
</dbReference>
<feature type="domain" description="B-block binding subunit of TFIIIC" evidence="7">
    <location>
        <begin position="112"/>
        <end position="192"/>
    </location>
</feature>
<evidence type="ECO:0000259" key="13">
    <source>
        <dbReference type="Pfam" id="PF24658"/>
    </source>
</evidence>
<organism evidence="14 15">
    <name type="scientific">Artemisia annua</name>
    <name type="common">Sweet wormwood</name>
    <dbReference type="NCBI Taxonomy" id="35608"/>
    <lineage>
        <taxon>Eukaryota</taxon>
        <taxon>Viridiplantae</taxon>
        <taxon>Streptophyta</taxon>
        <taxon>Embryophyta</taxon>
        <taxon>Tracheophyta</taxon>
        <taxon>Spermatophyta</taxon>
        <taxon>Magnoliopsida</taxon>
        <taxon>eudicotyledons</taxon>
        <taxon>Gunneridae</taxon>
        <taxon>Pentapetalae</taxon>
        <taxon>asterids</taxon>
        <taxon>campanulids</taxon>
        <taxon>Asterales</taxon>
        <taxon>Asteraceae</taxon>
        <taxon>Asteroideae</taxon>
        <taxon>Anthemideae</taxon>
        <taxon>Artemisiinae</taxon>
        <taxon>Artemisia</taxon>
    </lineage>
</organism>
<evidence type="ECO:0000256" key="4">
    <source>
        <dbReference type="ARBA" id="ARBA00023163"/>
    </source>
</evidence>
<evidence type="ECO:0000256" key="2">
    <source>
        <dbReference type="ARBA" id="ARBA00022553"/>
    </source>
</evidence>
<dbReference type="Pfam" id="PF23704">
    <property type="entry name" value="WHD_GTF3C1_N"/>
    <property type="match status" value="1"/>
</dbReference>
<feature type="domain" description="DUF7646" evidence="12">
    <location>
        <begin position="331"/>
        <end position="413"/>
    </location>
</feature>
<evidence type="ECO:0000256" key="1">
    <source>
        <dbReference type="ARBA" id="ARBA00004123"/>
    </source>
</evidence>
<dbReference type="InterPro" id="IPR035625">
    <property type="entry name" value="Tfc3-like_eWH"/>
</dbReference>
<dbReference type="PANTHER" id="PTHR15180:SF1">
    <property type="entry name" value="GENERAL TRANSCRIPTION FACTOR 3C POLYPEPTIDE 1"/>
    <property type="match status" value="1"/>
</dbReference>
<dbReference type="Gene3D" id="1.10.10.10">
    <property type="entry name" value="Winged helix-like DNA-binding domain superfamily/Winged helix DNA-binding domain"/>
    <property type="match status" value="1"/>
</dbReference>
<comment type="subcellular location">
    <subcellularLocation>
        <location evidence="1">Nucleus</location>
    </subcellularLocation>
</comment>
<feature type="domain" description="General transcription factor 3C polypeptide 1 winged-helix" evidence="8">
    <location>
        <begin position="1"/>
        <end position="99"/>
    </location>
</feature>
<dbReference type="CDD" id="cd16169">
    <property type="entry name" value="Tau138_eWH"/>
    <property type="match status" value="1"/>
</dbReference>
<dbReference type="EMBL" id="PKPP01001409">
    <property type="protein sequence ID" value="PWA82945.1"/>
    <property type="molecule type" value="Genomic_DNA"/>
</dbReference>
<feature type="domain" description="DUF7647" evidence="13">
    <location>
        <begin position="721"/>
        <end position="899"/>
    </location>
</feature>
<dbReference type="OrthoDB" id="68020at2759"/>
<keyword evidence="4" id="KW-0804">Transcription</keyword>
<feature type="compositionally biased region" description="Polar residues" evidence="6">
    <location>
        <begin position="1217"/>
        <end position="1226"/>
    </location>
</feature>
<dbReference type="GO" id="GO:0003677">
    <property type="term" value="F:DNA binding"/>
    <property type="evidence" value="ECO:0007669"/>
    <property type="project" value="UniProtKB-KW"/>
</dbReference>
<evidence type="ECO:0000259" key="7">
    <source>
        <dbReference type="Pfam" id="PF04182"/>
    </source>
</evidence>
<evidence type="ECO:0000256" key="5">
    <source>
        <dbReference type="ARBA" id="ARBA00023242"/>
    </source>
</evidence>
<dbReference type="InterPro" id="IPR007309">
    <property type="entry name" value="TFIIIC_Bblock-bd"/>
</dbReference>
<dbReference type="Pfam" id="PF24538">
    <property type="entry name" value="DUF7599"/>
    <property type="match status" value="1"/>
</dbReference>
<evidence type="ECO:0000313" key="15">
    <source>
        <dbReference type="Proteomes" id="UP000245207"/>
    </source>
</evidence>
<reference evidence="14 15" key="1">
    <citation type="journal article" date="2018" name="Mol. Plant">
        <title>The genome of Artemisia annua provides insight into the evolution of Asteraceae family and artemisinin biosynthesis.</title>
        <authorList>
            <person name="Shen Q."/>
            <person name="Zhang L."/>
            <person name="Liao Z."/>
            <person name="Wang S."/>
            <person name="Yan T."/>
            <person name="Shi P."/>
            <person name="Liu M."/>
            <person name="Fu X."/>
            <person name="Pan Q."/>
            <person name="Wang Y."/>
            <person name="Lv Z."/>
            <person name="Lu X."/>
            <person name="Zhang F."/>
            <person name="Jiang W."/>
            <person name="Ma Y."/>
            <person name="Chen M."/>
            <person name="Hao X."/>
            <person name="Li L."/>
            <person name="Tang Y."/>
            <person name="Lv G."/>
            <person name="Zhou Y."/>
            <person name="Sun X."/>
            <person name="Brodelius P.E."/>
            <person name="Rose J.K.C."/>
            <person name="Tang K."/>
        </authorList>
    </citation>
    <scope>NUCLEOTIDE SEQUENCE [LARGE SCALE GENOMIC DNA]</scope>
    <source>
        <strain evidence="15">cv. Huhao1</strain>
        <tissue evidence="14">Leaf</tissue>
    </source>
</reference>
<evidence type="ECO:0000259" key="9">
    <source>
        <dbReference type="Pfam" id="PF24101"/>
    </source>
</evidence>
<evidence type="ECO:0000256" key="3">
    <source>
        <dbReference type="ARBA" id="ARBA00023125"/>
    </source>
</evidence>
<evidence type="ECO:0000259" key="11">
    <source>
        <dbReference type="Pfam" id="PF24655"/>
    </source>
</evidence>
<dbReference type="InterPro" id="IPR036390">
    <property type="entry name" value="WH_DNA-bd_sf"/>
</dbReference>
<dbReference type="InterPro" id="IPR056428">
    <property type="entry name" value="WH_GTF3C1"/>
</dbReference>
<dbReference type="InterPro" id="IPR056064">
    <property type="entry name" value="DUF7647"/>
</dbReference>
<evidence type="ECO:0000259" key="8">
    <source>
        <dbReference type="Pfam" id="PF23704"/>
    </source>
</evidence>
<keyword evidence="3" id="KW-0238">DNA-binding</keyword>
<dbReference type="GO" id="GO:0042791">
    <property type="term" value="P:5S class rRNA transcription by RNA polymerase III"/>
    <property type="evidence" value="ECO:0007669"/>
    <property type="project" value="TreeGrafter"/>
</dbReference>
<dbReference type="GO" id="GO:0005634">
    <property type="term" value="C:nucleus"/>
    <property type="evidence" value="ECO:0007669"/>
    <property type="project" value="UniProtKB-SubCell"/>
</dbReference>
<dbReference type="InterPro" id="IPR036388">
    <property type="entry name" value="WH-like_DNA-bd_sf"/>
</dbReference>
<dbReference type="PANTHER" id="PTHR15180">
    <property type="entry name" value="GENERAL TRANSCRIPTION FACTOR 3C POLYPEPTIDE 1"/>
    <property type="match status" value="1"/>
</dbReference>
<evidence type="ECO:0000259" key="10">
    <source>
        <dbReference type="Pfam" id="PF24538"/>
    </source>
</evidence>
<feature type="region of interest" description="Disordered" evidence="6">
    <location>
        <begin position="1208"/>
        <end position="1240"/>
    </location>
</feature>
<feature type="compositionally biased region" description="Basic residues" evidence="6">
    <location>
        <begin position="1231"/>
        <end position="1240"/>
    </location>
</feature>
<name>A0A2U1PB15_ARTAN</name>
<feature type="compositionally biased region" description="Polar residues" evidence="6">
    <location>
        <begin position="992"/>
        <end position="1002"/>
    </location>
</feature>
<feature type="domain" description="GTF3C1 extended winged-helix" evidence="9">
    <location>
        <begin position="531"/>
        <end position="637"/>
    </location>
</feature>
<dbReference type="GO" id="GO:0000127">
    <property type="term" value="C:transcription factor TFIIIC complex"/>
    <property type="evidence" value="ECO:0007669"/>
    <property type="project" value="InterPro"/>
</dbReference>
<dbReference type="Pfam" id="PF24101">
    <property type="entry name" value="WHD_GTF3C1"/>
    <property type="match status" value="1"/>
</dbReference>
<feature type="domain" description="DUF7645" evidence="11">
    <location>
        <begin position="900"/>
        <end position="958"/>
    </location>
</feature>
<dbReference type="Pfam" id="PF24657">
    <property type="entry name" value="DUF7646"/>
    <property type="match status" value="1"/>
</dbReference>
<accession>A0A2U1PB15</accession>
<dbReference type="Pfam" id="PF24658">
    <property type="entry name" value="DUF7647"/>
    <property type="match status" value="1"/>
</dbReference>
<comment type="caution">
    <text evidence="14">The sequence shown here is derived from an EMBL/GenBank/DDBJ whole genome shotgun (WGS) entry which is preliminary data.</text>
</comment>
<feature type="domain" description="DUF7599" evidence="10">
    <location>
        <begin position="232"/>
        <end position="312"/>
    </location>
</feature>
<dbReference type="InterPro" id="IPR056020">
    <property type="entry name" value="DUF7599"/>
</dbReference>
<dbReference type="InterPro" id="IPR044210">
    <property type="entry name" value="Tfc3-like"/>
</dbReference>
<proteinExistence type="predicted"/>
<dbReference type="InterPro" id="IPR056467">
    <property type="entry name" value="eWH_GTF3C1"/>
</dbReference>
<dbReference type="InterPro" id="IPR056062">
    <property type="entry name" value="DUF7645"/>
</dbReference>
<keyword evidence="2" id="KW-0597">Phosphoprotein</keyword>
<dbReference type="Proteomes" id="UP000245207">
    <property type="component" value="Unassembled WGS sequence"/>
</dbReference>
<sequence>MDTIVFTALEQICSQGAAGLTLPHLYTKLTTPHLHLCPNLKQALWTSLLTIPTLRFQFSKGGSFLDCGDVRIRGVEEAEKMEVRVVAVECLVNSFVGIYDIVASDAGVSERQRKVLERLAIARTDGITQNDLAKALGIKNNDIFYVLKGLESRGLIVRQSTIIRKKEAGNEGEYKSGSIVNTNMLHLYRYAKHLGHLQRLEITKEDKTSIDNENDDKEGATGDGVSEERIADFVPALRAICDRLEKANGKVLVISDLKKELGYRKTPGHRAWRNIVKKLKDAHLVEEFIATEKKLNCLRLLKKFSPETFAPKSHGGGDDDLGTEQHVKLVKRGQVTDQIMELPIEQQIYDMVEAEGAKGLIINEVYKRLGINNKRYYPRILEMVSRFGMHIDSESHNRGVAYRIWTSGNYNKKTSNTPPDNSKDIIDEDLPTPLQVGQLMLTHNIQDSDDQPPKVDDEASVEVNLNATPLDSRNINSPEFHPNYIIPEAEEVPVVNVNPVENNVSLETPSSASPAKRIRRSSLIYPCIGHTSVSSLREQRILEKLQKDKVLIRAELMGMLESLENQDTKMDKKTLERSLNKLQKDGHCKCINFAFPSATNYGRIRAIDVVLHPSVIKAEDLSDRVHEKLRTFEKQTRNQNYRKFKDSKSGSAPVLTNVERIHTNVKDVIQAKTAEAMKNNGFVLAKMVRVKLLHVFLWGYLTKSPGWDDAILGKDGYEHKNPHSTCKFFELDAAIKAMPLELFLQVAGSSETLESMVEKCKEGLCLSDLPKNEYRSLMGTRVTGLISSLIDILRRLKLIRLIGGEPLDAPLVPHTTLRHSIELKPYIEEPVRVYLTSTGVNSFDLRPHVRHDFVLASRKDVDEYWNTLEYCYAASDKKAALHAFPGSVVHETFHPRSWASARVMTAHQRAELSKIVANDDLDKKISYKKCEKIAEKLDLTLEQVLRVYYDKRQKNQIKESAPAKRKRSRKGKPVDNGNSRDEESRKRKHAKISTSESPAEEQNAQHETRMLLINEFDSQKEAVDDDVELTDDENGHSYSAIHECALSKLQYLERNRFTWTEEKDRLLVIEYVKHRVALGAKFSRTDWTSIESLPAPPDTCRRRMSTLNRNEQFKKAVLNLCNMLSVRYVKHLQRSKNKRRIIVYDQNAAAGRIDDNTNDSSEERWDDFEKEDIKMVLDEVLKYKQKAKMGPAKGPLNTSKYRLSDVGGERHELDGNNVGSSTSSINELKKDGRKRQPAGRKSRAFLPKSYVALMNKGKGFGAQAYESLAVSNAIELFKLVFLSTAKGHGVPNLLAETLRRYSEHDLLIAFNYLRDRNFMVRGNDSSHFVLSQQFLHNISSSPFPVNTGEIAIKMAQWLHEKENDLLDMGVNLSPDLQCGDILQLSVLMCSGEISVFPCLPDEGVGEIDDSKKRKSDDSEMHNVETAKNPTLFDREIFSRKEKGFPGIQLSLSCNLVSKVDAIALSRDENSNSLSPVHMERILKSNGASESTWEAMTCYAKHLASHEQETSPFNPNLFKTVYSAIQKAGDQGLSMKGISQIIDVQGEKMPEVIVEVLEAFGRVLKVNAFDSVHVVDSLYRSKYLLASMGSHQQDLDLEVPETHTNDGEPHELQQQNHEDKGKYIMEETCTDPAEVQTSTDEVNHRVTILNHPEEVPLPINEVQPNIEIEATSAQEEKLEFVIDDSRSYKPILPWVNGDGTINEMVYKGLVRRVLGIVMQNPGILEEHVVSELNVLNPQSGRKLLELMILDNHVTVRKMYHQSVSNEPPAMLQCLFGSSFKKPKLVCREHLFANPKSVSYL</sequence>